<gene>
    <name evidence="1" type="ORF">VDBG_04184</name>
</gene>
<name>C9SG61_VERA1</name>
<sequence>MSASVSVTSIVNLRDVDDSERACSFAQLDPVQTA</sequence>
<evidence type="ECO:0000313" key="2">
    <source>
        <dbReference type="Proteomes" id="UP000008698"/>
    </source>
</evidence>
<dbReference type="RefSeq" id="XP_003006231.1">
    <property type="nucleotide sequence ID" value="XM_003006185.1"/>
</dbReference>
<dbReference type="EMBL" id="DS985217">
    <property type="protein sequence ID" value="EEY18075.1"/>
    <property type="molecule type" value="Genomic_DNA"/>
</dbReference>
<proteinExistence type="predicted"/>
<protein>
    <submittedName>
        <fullName evidence="1">Uncharacterized protein</fullName>
    </submittedName>
</protein>
<reference evidence="2" key="1">
    <citation type="journal article" date="2011" name="PLoS Pathog.">
        <title>Comparative genomics yields insights into niche adaptation of plant vascular wilt pathogens.</title>
        <authorList>
            <person name="Klosterman S.J."/>
            <person name="Subbarao K.V."/>
            <person name="Kang S."/>
            <person name="Veronese P."/>
            <person name="Gold S.E."/>
            <person name="Thomma B.P.H.J."/>
            <person name="Chen Z."/>
            <person name="Henrissat B."/>
            <person name="Lee Y.-H."/>
            <person name="Park J."/>
            <person name="Garcia-Pedrajas M.D."/>
            <person name="Barbara D.J."/>
            <person name="Anchieta A."/>
            <person name="de Jonge R."/>
            <person name="Santhanam P."/>
            <person name="Maruthachalam K."/>
            <person name="Atallah Z."/>
            <person name="Amyotte S.G."/>
            <person name="Paz Z."/>
            <person name="Inderbitzin P."/>
            <person name="Hayes R.J."/>
            <person name="Heiman D.I."/>
            <person name="Young S."/>
            <person name="Zeng Q."/>
            <person name="Engels R."/>
            <person name="Galagan J."/>
            <person name="Cuomo C.A."/>
            <person name="Dobinson K.F."/>
            <person name="Ma L.-J."/>
        </authorList>
    </citation>
    <scope>NUCLEOTIDE SEQUENCE [LARGE SCALE GENOMIC DNA]</scope>
    <source>
        <strain evidence="2">VaMs.102 / ATCC MYA-4576 / FGSC 10136</strain>
    </source>
</reference>
<dbReference type="HOGENOM" id="CLU_3377398_0_0_1"/>
<organism evidence="2">
    <name type="scientific">Verticillium alfalfae (strain VaMs.102 / ATCC MYA-4576 / FGSC 10136)</name>
    <name type="common">Verticillium wilt of alfalfa</name>
    <name type="synonym">Verticillium albo-atrum</name>
    <dbReference type="NCBI Taxonomy" id="526221"/>
    <lineage>
        <taxon>Eukaryota</taxon>
        <taxon>Fungi</taxon>
        <taxon>Dikarya</taxon>
        <taxon>Ascomycota</taxon>
        <taxon>Pezizomycotina</taxon>
        <taxon>Sordariomycetes</taxon>
        <taxon>Hypocreomycetidae</taxon>
        <taxon>Glomerellales</taxon>
        <taxon>Plectosphaerellaceae</taxon>
        <taxon>Verticillium</taxon>
    </lineage>
</organism>
<dbReference type="GeneID" id="9534874"/>
<keyword evidence="2" id="KW-1185">Reference proteome</keyword>
<dbReference type="AlphaFoldDB" id="C9SG61"/>
<evidence type="ECO:0000313" key="1">
    <source>
        <dbReference type="EMBL" id="EEY18075.1"/>
    </source>
</evidence>
<dbReference type="KEGG" id="val:VDBG_04184"/>
<dbReference type="Proteomes" id="UP000008698">
    <property type="component" value="Unassembled WGS sequence"/>
</dbReference>
<accession>C9SG61</accession>